<protein>
    <submittedName>
        <fullName evidence="1">Uncharacterized protein</fullName>
    </submittedName>
</protein>
<reference evidence="1 2" key="1">
    <citation type="submission" date="2018-08" db="EMBL/GenBank/DDBJ databases">
        <title>Genome sequence of Methylocystis hirsuta CSC1, a methanotroph able to accumulate PHAs.</title>
        <authorList>
            <person name="Bordel S."/>
            <person name="Rodriguez E."/>
            <person name="Gancedo J."/>
            <person name="Munoz R."/>
        </authorList>
    </citation>
    <scope>NUCLEOTIDE SEQUENCE [LARGE SCALE GENOMIC DNA]</scope>
    <source>
        <strain evidence="1 2">CSC1</strain>
    </source>
</reference>
<proteinExistence type="predicted"/>
<gene>
    <name evidence="1" type="ORF">D1O30_15420</name>
</gene>
<name>A0A3M9XR63_9HYPH</name>
<organism evidence="1 2">
    <name type="scientific">Methylocystis hirsuta</name>
    <dbReference type="NCBI Taxonomy" id="369798"/>
    <lineage>
        <taxon>Bacteria</taxon>
        <taxon>Pseudomonadati</taxon>
        <taxon>Pseudomonadota</taxon>
        <taxon>Alphaproteobacteria</taxon>
        <taxon>Hyphomicrobiales</taxon>
        <taxon>Methylocystaceae</taxon>
        <taxon>Methylocystis</taxon>
    </lineage>
</organism>
<sequence length="105" mass="11225">MEASCAVHRRAGGEWLAGPRGAAVWNNRQRWRESDGAGASFIEGVLRLFAVYRSCAAAFARSRSSLQRRAAPTLTLKIGVGSGAPAHHVLAAKRAGRRQTAALEL</sequence>
<dbReference type="EMBL" id="QWDD01000001">
    <property type="protein sequence ID" value="RNJ50769.1"/>
    <property type="molecule type" value="Genomic_DNA"/>
</dbReference>
<accession>A0A3M9XR63</accession>
<dbReference type="Proteomes" id="UP000268623">
    <property type="component" value="Unassembled WGS sequence"/>
</dbReference>
<keyword evidence="2" id="KW-1185">Reference proteome</keyword>
<dbReference type="AlphaFoldDB" id="A0A3M9XR63"/>
<evidence type="ECO:0000313" key="2">
    <source>
        <dbReference type="Proteomes" id="UP000268623"/>
    </source>
</evidence>
<evidence type="ECO:0000313" key="1">
    <source>
        <dbReference type="EMBL" id="RNJ50769.1"/>
    </source>
</evidence>
<comment type="caution">
    <text evidence="1">The sequence shown here is derived from an EMBL/GenBank/DDBJ whole genome shotgun (WGS) entry which is preliminary data.</text>
</comment>